<accession>A0ABW5QC95</accession>
<name>A0ABW5QC95_9BACI</name>
<evidence type="ECO:0000313" key="1">
    <source>
        <dbReference type="EMBL" id="MFD2639623.1"/>
    </source>
</evidence>
<dbReference type="RefSeq" id="WP_377329582.1">
    <property type="nucleotide sequence ID" value="NZ_JBHUMZ010000042.1"/>
</dbReference>
<gene>
    <name evidence="1" type="ORF">ACFSW4_12160</name>
</gene>
<keyword evidence="2" id="KW-1185">Reference proteome</keyword>
<organism evidence="1 2">
    <name type="scientific">Piscibacillus salipiscarius</name>
    <dbReference type="NCBI Taxonomy" id="299480"/>
    <lineage>
        <taxon>Bacteria</taxon>
        <taxon>Bacillati</taxon>
        <taxon>Bacillota</taxon>
        <taxon>Bacilli</taxon>
        <taxon>Bacillales</taxon>
        <taxon>Bacillaceae</taxon>
        <taxon>Piscibacillus</taxon>
    </lineage>
</organism>
<comment type="caution">
    <text evidence="1">The sequence shown here is derived from an EMBL/GenBank/DDBJ whole genome shotgun (WGS) entry which is preliminary data.</text>
</comment>
<dbReference type="EMBL" id="JBHUMZ010000042">
    <property type="protein sequence ID" value="MFD2639623.1"/>
    <property type="molecule type" value="Genomic_DNA"/>
</dbReference>
<reference evidence="2" key="1">
    <citation type="journal article" date="2019" name="Int. J. Syst. Evol. Microbiol.">
        <title>The Global Catalogue of Microorganisms (GCM) 10K type strain sequencing project: providing services to taxonomists for standard genome sequencing and annotation.</title>
        <authorList>
            <consortium name="The Broad Institute Genomics Platform"/>
            <consortium name="The Broad Institute Genome Sequencing Center for Infectious Disease"/>
            <person name="Wu L."/>
            <person name="Ma J."/>
        </authorList>
    </citation>
    <scope>NUCLEOTIDE SEQUENCE [LARGE SCALE GENOMIC DNA]</scope>
    <source>
        <strain evidence="2">TISTR 1571</strain>
    </source>
</reference>
<dbReference type="Proteomes" id="UP001597452">
    <property type="component" value="Unassembled WGS sequence"/>
</dbReference>
<evidence type="ECO:0000313" key="2">
    <source>
        <dbReference type="Proteomes" id="UP001597452"/>
    </source>
</evidence>
<protein>
    <recommendedName>
        <fullName evidence="3">Peptidyl-prolyl cis-trans isomerase</fullName>
    </recommendedName>
</protein>
<evidence type="ECO:0008006" key="3">
    <source>
        <dbReference type="Google" id="ProtNLM"/>
    </source>
</evidence>
<proteinExistence type="predicted"/>
<sequence length="161" mass="18266">MLIVQIEGNVKHPITLDPTVWIFDDRKVLLDDAFKNEDSNLNGASADKDTPFNRDQYQQQINPPINESIKRFDKKKVLENSYLMPLSYFLPNSEPNEDAAKAILHTDDDSVEINFTQLENSYLLFALKGKPLTEDGPVHLYFGDGSNQSNPIKNVKKISVV</sequence>